<sequence>MGSEVRRLVKMFVSTGLDYEIKMRIYEQDADVVVERETLIGAGREGEVSFTLVYADTAPRIEGLISNDPDNHLSMRGTEFLTSRFQYRPVARGDSVADQIQTLAGITSEAKLSRTILELIKPLGASAFVAMNVSSDPQTRQPRTHVALVAGDNGFLQVYAEKRWFAIDPFLTHAAASNTPMYSSTIGLLENLTGSWRDMGVAARSYGLCSWAGFPTHRPGTNDFGILYIASPTLPADGGERPFQEKTVYLRGLAAEIFDWQLAARRAQDLNDRNFNARDLRVLKAVASGNTAKDIASALDLSERDVLKRVFPEVVAKARTRNIRDAARYAADRGLLPTLDGKKVVYVAVSDMHGVYLGTLFGAPFWSKINPSGIRDAFAFATEPEAREILSSVGINDGYRFVRVEVDQSADTVAEEICVAFGLPGWNDPNVLSSRNLSSHG</sequence>
<evidence type="ECO:0000256" key="1">
    <source>
        <dbReference type="ARBA" id="ARBA00023015"/>
    </source>
</evidence>
<keyword evidence="3" id="KW-0804">Transcription</keyword>
<feature type="domain" description="Transcription factor LuxR-like autoinducer-binding" evidence="4">
    <location>
        <begin position="109"/>
        <end position="237"/>
    </location>
</feature>
<organism evidence="5 6">
    <name type="scientific">Paraburkholderia acidicola</name>
    <dbReference type="NCBI Taxonomy" id="1912599"/>
    <lineage>
        <taxon>Bacteria</taxon>
        <taxon>Pseudomonadati</taxon>
        <taxon>Pseudomonadota</taxon>
        <taxon>Betaproteobacteria</taxon>
        <taxon>Burkholderiales</taxon>
        <taxon>Burkholderiaceae</taxon>
        <taxon>Paraburkholderia</taxon>
    </lineage>
</organism>
<evidence type="ECO:0000259" key="4">
    <source>
        <dbReference type="Pfam" id="PF03472"/>
    </source>
</evidence>
<keyword evidence="6" id="KW-1185">Reference proteome</keyword>
<keyword evidence="2" id="KW-0238">DNA-binding</keyword>
<dbReference type="Pfam" id="PF03472">
    <property type="entry name" value="Autoind_bind"/>
    <property type="match status" value="1"/>
</dbReference>
<dbReference type="SUPFAM" id="SSF75516">
    <property type="entry name" value="Pheromone-binding domain of LuxR-like quorum-sensing transcription factors"/>
    <property type="match status" value="1"/>
</dbReference>
<evidence type="ECO:0000313" key="5">
    <source>
        <dbReference type="EMBL" id="MEQ5843278.1"/>
    </source>
</evidence>
<dbReference type="Gene3D" id="3.30.450.80">
    <property type="entry name" value="Transcription factor LuxR-like, autoinducer-binding domain"/>
    <property type="match status" value="1"/>
</dbReference>
<dbReference type="InterPro" id="IPR005143">
    <property type="entry name" value="TF_LuxR_autoind-bd_dom"/>
</dbReference>
<evidence type="ECO:0000256" key="2">
    <source>
        <dbReference type="ARBA" id="ARBA00023125"/>
    </source>
</evidence>
<dbReference type="InterPro" id="IPR036388">
    <property type="entry name" value="WH-like_DNA-bd_sf"/>
</dbReference>
<name>A0ABV1LVJ4_9BURK</name>
<reference evidence="5 6" key="1">
    <citation type="journal article" date="2024" name="Chem. Sci.">
        <title>Discovery of a lagriamide polyketide by integrated genome mining, isotopic labeling, and untargeted metabolomics.</title>
        <authorList>
            <person name="Fergusson C.H."/>
            <person name="Saulog J."/>
            <person name="Paulo B.S."/>
            <person name="Wilson D.M."/>
            <person name="Liu D.Y."/>
            <person name="Morehouse N.J."/>
            <person name="Waterworth S."/>
            <person name="Barkei J."/>
            <person name="Gray C.A."/>
            <person name="Kwan J.C."/>
            <person name="Eustaquio A.S."/>
            <person name="Linington R.G."/>
        </authorList>
    </citation>
    <scope>NUCLEOTIDE SEQUENCE [LARGE SCALE GENOMIC DNA]</scope>
    <source>
        <strain evidence="5 6">RL17-338-BIF-B</strain>
    </source>
</reference>
<dbReference type="Gene3D" id="1.10.10.10">
    <property type="entry name" value="Winged helix-like DNA-binding domain superfamily/Winged helix DNA-binding domain"/>
    <property type="match status" value="1"/>
</dbReference>
<dbReference type="InterPro" id="IPR016032">
    <property type="entry name" value="Sig_transdc_resp-reg_C-effctor"/>
</dbReference>
<evidence type="ECO:0000313" key="6">
    <source>
        <dbReference type="Proteomes" id="UP001469089"/>
    </source>
</evidence>
<accession>A0ABV1LVJ4</accession>
<dbReference type="RefSeq" id="WP_349544958.1">
    <property type="nucleotide sequence ID" value="NZ_JAOALG010000002.1"/>
</dbReference>
<keyword evidence="1" id="KW-0805">Transcription regulation</keyword>
<comment type="caution">
    <text evidence="5">The sequence shown here is derived from an EMBL/GenBank/DDBJ whole genome shotgun (WGS) entry which is preliminary data.</text>
</comment>
<dbReference type="InterPro" id="IPR036693">
    <property type="entry name" value="TF_LuxR_autoind-bd_dom_sf"/>
</dbReference>
<proteinExistence type="predicted"/>
<protein>
    <submittedName>
        <fullName evidence="5">Autoinducer binding domain-containing protein</fullName>
    </submittedName>
</protein>
<dbReference type="SUPFAM" id="SSF46894">
    <property type="entry name" value="C-terminal effector domain of the bipartite response regulators"/>
    <property type="match status" value="1"/>
</dbReference>
<dbReference type="EMBL" id="JAOALG010000002">
    <property type="protein sequence ID" value="MEQ5843278.1"/>
    <property type="molecule type" value="Genomic_DNA"/>
</dbReference>
<evidence type="ECO:0000256" key="3">
    <source>
        <dbReference type="ARBA" id="ARBA00023163"/>
    </source>
</evidence>
<dbReference type="Proteomes" id="UP001469089">
    <property type="component" value="Unassembled WGS sequence"/>
</dbReference>
<gene>
    <name evidence="5" type="ORF">N0A02_27850</name>
</gene>